<reference evidence="1 2" key="1">
    <citation type="journal article" date="2016" name="Nat. Commun.">
        <title>Thousands of microbial genomes shed light on interconnected biogeochemical processes in an aquifer system.</title>
        <authorList>
            <person name="Anantharaman K."/>
            <person name="Brown C.T."/>
            <person name="Hug L.A."/>
            <person name="Sharon I."/>
            <person name="Castelle C.J."/>
            <person name="Probst A.J."/>
            <person name="Thomas B.C."/>
            <person name="Singh A."/>
            <person name="Wilkins M.J."/>
            <person name="Karaoz U."/>
            <person name="Brodie E.L."/>
            <person name="Williams K.H."/>
            <person name="Hubbard S.S."/>
            <person name="Banfield J.F."/>
        </authorList>
    </citation>
    <scope>NUCLEOTIDE SEQUENCE [LARGE SCALE GENOMIC DNA]</scope>
</reference>
<comment type="caution">
    <text evidence="1">The sequence shown here is derived from an EMBL/GenBank/DDBJ whole genome shotgun (WGS) entry which is preliminary data.</text>
</comment>
<accession>A0A1F6ETR8</accession>
<organism evidence="1 2">
    <name type="scientific">Candidatus Kaiserbacteria bacterium RIFCSPLOWO2_01_FULL_54_24</name>
    <dbReference type="NCBI Taxonomy" id="1798515"/>
    <lineage>
        <taxon>Bacteria</taxon>
        <taxon>Candidatus Kaiseribacteriota</taxon>
    </lineage>
</organism>
<dbReference type="Proteomes" id="UP000177215">
    <property type="component" value="Unassembled WGS sequence"/>
</dbReference>
<proteinExistence type="predicted"/>
<protein>
    <submittedName>
        <fullName evidence="1">Uncharacterized protein</fullName>
    </submittedName>
</protein>
<dbReference type="AlphaFoldDB" id="A0A1F6ETR8"/>
<evidence type="ECO:0000313" key="2">
    <source>
        <dbReference type="Proteomes" id="UP000177215"/>
    </source>
</evidence>
<dbReference type="EMBL" id="MFMC01000034">
    <property type="protein sequence ID" value="OGG76872.1"/>
    <property type="molecule type" value="Genomic_DNA"/>
</dbReference>
<evidence type="ECO:0000313" key="1">
    <source>
        <dbReference type="EMBL" id="OGG76872.1"/>
    </source>
</evidence>
<gene>
    <name evidence="1" type="ORF">A3B35_00260</name>
</gene>
<sequence length="85" mass="9708">MKHFSLTVFLKNIGANHSLRNRQFEFSQKWQYARAASQSEAASSGLHCPIWLPLKDKFRGVDWALVEQELSFSGLLELPAFVMPV</sequence>
<dbReference type="STRING" id="1798515.A3B35_00260"/>
<name>A0A1F6ETR8_9BACT</name>